<evidence type="ECO:0000256" key="1">
    <source>
        <dbReference type="SAM" id="MobiDB-lite"/>
    </source>
</evidence>
<dbReference type="InParanoid" id="E4ZWG1"/>
<accession>E4ZWG1</accession>
<proteinExistence type="predicted"/>
<gene>
    <name evidence="2" type="ORF">LEMA_uP030890.1</name>
</gene>
<reference evidence="3" key="1">
    <citation type="journal article" date="2011" name="Nat. Commun.">
        <title>Effector diversification within compartments of the Leptosphaeria maculans genome affected by Repeat-Induced Point mutations.</title>
        <authorList>
            <person name="Rouxel T."/>
            <person name="Grandaubert J."/>
            <person name="Hane J.K."/>
            <person name="Hoede C."/>
            <person name="van de Wouw A.P."/>
            <person name="Couloux A."/>
            <person name="Dominguez V."/>
            <person name="Anthouard V."/>
            <person name="Bally P."/>
            <person name="Bourras S."/>
            <person name="Cozijnsen A.J."/>
            <person name="Ciuffetti L.M."/>
            <person name="Degrave A."/>
            <person name="Dilmaghani A."/>
            <person name="Duret L."/>
            <person name="Fudal I."/>
            <person name="Goodwin S.B."/>
            <person name="Gout L."/>
            <person name="Glaser N."/>
            <person name="Linglin J."/>
            <person name="Kema G.H.J."/>
            <person name="Lapalu N."/>
            <person name="Lawrence C.B."/>
            <person name="May K."/>
            <person name="Meyer M."/>
            <person name="Ollivier B."/>
            <person name="Poulain J."/>
            <person name="Schoch C.L."/>
            <person name="Simon A."/>
            <person name="Spatafora J.W."/>
            <person name="Stachowiak A."/>
            <person name="Turgeon B.G."/>
            <person name="Tyler B.M."/>
            <person name="Vincent D."/>
            <person name="Weissenbach J."/>
            <person name="Amselem J."/>
            <person name="Quesneville H."/>
            <person name="Oliver R.P."/>
            <person name="Wincker P."/>
            <person name="Balesdent M.-H."/>
            <person name="Howlett B.J."/>
        </authorList>
    </citation>
    <scope>NUCLEOTIDE SEQUENCE [LARGE SCALE GENOMIC DNA]</scope>
    <source>
        <strain evidence="3">JN3 / isolate v23.1.3 / race Av1-4-5-6-7-8</strain>
    </source>
</reference>
<organism evidence="3">
    <name type="scientific">Leptosphaeria maculans (strain JN3 / isolate v23.1.3 / race Av1-4-5-6-7-8)</name>
    <name type="common">Blackleg fungus</name>
    <name type="synonym">Phoma lingam</name>
    <dbReference type="NCBI Taxonomy" id="985895"/>
    <lineage>
        <taxon>Eukaryota</taxon>
        <taxon>Fungi</taxon>
        <taxon>Dikarya</taxon>
        <taxon>Ascomycota</taxon>
        <taxon>Pezizomycotina</taxon>
        <taxon>Dothideomycetes</taxon>
        <taxon>Pleosporomycetidae</taxon>
        <taxon>Pleosporales</taxon>
        <taxon>Pleosporineae</taxon>
        <taxon>Leptosphaeriaceae</taxon>
        <taxon>Plenodomus</taxon>
        <taxon>Plenodomus lingam/Leptosphaeria maculans species complex</taxon>
    </lineage>
</organism>
<sequence>MPCTRTDKQARHRVPREKQGGGPMWLGRELMCRGACVWWVGSGVCSIHTLEVHCVGGKWGQG</sequence>
<protein>
    <submittedName>
        <fullName evidence="2">Predicted protein</fullName>
    </submittedName>
</protein>
<evidence type="ECO:0000313" key="2">
    <source>
        <dbReference type="EMBL" id="CBX95937.1"/>
    </source>
</evidence>
<dbReference type="EMBL" id="FP929127">
    <property type="protein sequence ID" value="CBX95937.1"/>
    <property type="molecule type" value="Genomic_DNA"/>
</dbReference>
<evidence type="ECO:0000313" key="3">
    <source>
        <dbReference type="Proteomes" id="UP000002668"/>
    </source>
</evidence>
<keyword evidence="3" id="KW-1185">Reference proteome</keyword>
<dbReference type="HOGENOM" id="CLU_2904614_0_0_1"/>
<dbReference type="VEuPathDB" id="FungiDB:LEMA_uP030890.1"/>
<dbReference type="AlphaFoldDB" id="E4ZWG1"/>
<dbReference type="Proteomes" id="UP000002668">
    <property type="component" value="Genome"/>
</dbReference>
<name>E4ZWG1_LEPMJ</name>
<feature type="region of interest" description="Disordered" evidence="1">
    <location>
        <begin position="1"/>
        <end position="21"/>
    </location>
</feature>